<feature type="domain" description="dUTPase-like" evidence="6">
    <location>
        <begin position="11"/>
        <end position="95"/>
    </location>
</feature>
<evidence type="ECO:0000256" key="1">
    <source>
        <dbReference type="ARBA" id="ARBA00006581"/>
    </source>
</evidence>
<dbReference type="PANTHER" id="PTHR11241:SF0">
    <property type="entry name" value="DEOXYURIDINE 5'-TRIPHOSPHATE NUCLEOTIDOHYDROLASE"/>
    <property type="match status" value="1"/>
</dbReference>
<dbReference type="CDD" id="cd07557">
    <property type="entry name" value="trimeric_dUTPase"/>
    <property type="match status" value="1"/>
</dbReference>
<evidence type="ECO:0000313" key="7">
    <source>
        <dbReference type="EMBL" id="MDQ0270759.1"/>
    </source>
</evidence>
<dbReference type="GO" id="GO:0004170">
    <property type="term" value="F:dUTP diphosphatase activity"/>
    <property type="evidence" value="ECO:0007669"/>
    <property type="project" value="UniProtKB-EC"/>
</dbReference>
<keyword evidence="8" id="KW-1185">Reference proteome</keyword>
<dbReference type="InterPro" id="IPR033704">
    <property type="entry name" value="dUTPase_trimeric"/>
</dbReference>
<evidence type="ECO:0000313" key="8">
    <source>
        <dbReference type="Proteomes" id="UP001238088"/>
    </source>
</evidence>
<evidence type="ECO:0000256" key="3">
    <source>
        <dbReference type="ARBA" id="ARBA00022801"/>
    </source>
</evidence>
<dbReference type="InterPro" id="IPR008181">
    <property type="entry name" value="dUTPase"/>
</dbReference>
<dbReference type="InterPro" id="IPR036157">
    <property type="entry name" value="dUTPase-like_sf"/>
</dbReference>
<dbReference type="Gene3D" id="2.70.40.10">
    <property type="match status" value="1"/>
</dbReference>
<dbReference type="Pfam" id="PF00692">
    <property type="entry name" value="dUTPase"/>
    <property type="match status" value="2"/>
</dbReference>
<sequence>MNVNIKKLHEDAEMPKYAHEGDAGVDLVAIEDVIIEPGETALVKTGLAFELPDGYEMMIRPRSGITLKTKLRVQLGTVDSHFRGEVGVIVDNTANFADLFDIPTIEDFYVIYGIDGRYYCGTNNIKEGGGYIIRKGDRIAQAVIAPVSRAQFTEVETLGETARGVGGFGSSGVSAE</sequence>
<dbReference type="InterPro" id="IPR029054">
    <property type="entry name" value="dUTPase-like"/>
</dbReference>
<comment type="caution">
    <text evidence="7">The sequence shown here is derived from an EMBL/GenBank/DDBJ whole genome shotgun (WGS) entry which is preliminary data.</text>
</comment>
<gene>
    <name evidence="7" type="ORF">J2S17_002644</name>
</gene>
<accession>A0ABU0AHM5</accession>
<dbReference type="RefSeq" id="WP_307475444.1">
    <property type="nucleotide sequence ID" value="NZ_JAUSUB010000010.1"/>
</dbReference>
<proteinExistence type="inferred from homology"/>
<dbReference type="Proteomes" id="UP001238088">
    <property type="component" value="Unassembled WGS sequence"/>
</dbReference>
<evidence type="ECO:0000256" key="4">
    <source>
        <dbReference type="ARBA" id="ARBA00023080"/>
    </source>
</evidence>
<dbReference type="EMBL" id="JAUSUB010000010">
    <property type="protein sequence ID" value="MDQ0270759.1"/>
    <property type="molecule type" value="Genomic_DNA"/>
</dbReference>
<comment type="similarity">
    <text evidence="1">Belongs to the dUTPase family.</text>
</comment>
<evidence type="ECO:0000256" key="5">
    <source>
        <dbReference type="ARBA" id="ARBA00047686"/>
    </source>
</evidence>
<keyword evidence="3 7" id="KW-0378">Hydrolase</keyword>
<dbReference type="SUPFAM" id="SSF51283">
    <property type="entry name" value="dUTPase-like"/>
    <property type="match status" value="1"/>
</dbReference>
<dbReference type="EC" id="3.6.1.23" evidence="2"/>
<organism evidence="7 8">
    <name type="scientific">Cytobacillus purgationiresistens</name>
    <dbReference type="NCBI Taxonomy" id="863449"/>
    <lineage>
        <taxon>Bacteria</taxon>
        <taxon>Bacillati</taxon>
        <taxon>Bacillota</taxon>
        <taxon>Bacilli</taxon>
        <taxon>Bacillales</taxon>
        <taxon>Bacillaceae</taxon>
        <taxon>Cytobacillus</taxon>
    </lineage>
</organism>
<evidence type="ECO:0000256" key="2">
    <source>
        <dbReference type="ARBA" id="ARBA00012379"/>
    </source>
</evidence>
<evidence type="ECO:0000259" key="6">
    <source>
        <dbReference type="Pfam" id="PF00692"/>
    </source>
</evidence>
<keyword evidence="4" id="KW-0546">Nucleotide metabolism</keyword>
<protein>
    <recommendedName>
        <fullName evidence="2">dUTP diphosphatase</fullName>
        <ecNumber evidence="2">3.6.1.23</ecNumber>
    </recommendedName>
</protein>
<dbReference type="PANTHER" id="PTHR11241">
    <property type="entry name" value="DEOXYURIDINE 5'-TRIPHOSPHATE NUCLEOTIDOHYDROLASE"/>
    <property type="match status" value="1"/>
</dbReference>
<feature type="domain" description="dUTPase-like" evidence="6">
    <location>
        <begin position="133"/>
        <end position="172"/>
    </location>
</feature>
<name>A0ABU0AHM5_9BACI</name>
<comment type="catalytic activity">
    <reaction evidence="5">
        <text>dUTP + H2O = dUMP + diphosphate + H(+)</text>
        <dbReference type="Rhea" id="RHEA:10248"/>
        <dbReference type="ChEBI" id="CHEBI:15377"/>
        <dbReference type="ChEBI" id="CHEBI:15378"/>
        <dbReference type="ChEBI" id="CHEBI:33019"/>
        <dbReference type="ChEBI" id="CHEBI:61555"/>
        <dbReference type="ChEBI" id="CHEBI:246422"/>
        <dbReference type="EC" id="3.6.1.23"/>
    </reaction>
</comment>
<reference evidence="7 8" key="1">
    <citation type="submission" date="2023-07" db="EMBL/GenBank/DDBJ databases">
        <title>Genomic Encyclopedia of Type Strains, Phase IV (KMG-IV): sequencing the most valuable type-strain genomes for metagenomic binning, comparative biology and taxonomic classification.</title>
        <authorList>
            <person name="Goeker M."/>
        </authorList>
    </citation>
    <scope>NUCLEOTIDE SEQUENCE [LARGE SCALE GENOMIC DNA]</scope>
    <source>
        <strain evidence="7 8">DSM 23494</strain>
    </source>
</reference>